<organism evidence="8 9">
    <name type="scientific">Anaerobacterium chartisolvens</name>
    <dbReference type="NCBI Taxonomy" id="1297424"/>
    <lineage>
        <taxon>Bacteria</taxon>
        <taxon>Bacillati</taxon>
        <taxon>Bacillota</taxon>
        <taxon>Clostridia</taxon>
        <taxon>Eubacteriales</taxon>
        <taxon>Oscillospiraceae</taxon>
        <taxon>Anaerobacterium</taxon>
    </lineage>
</organism>
<evidence type="ECO:0000256" key="1">
    <source>
        <dbReference type="ARBA" id="ARBA00003532"/>
    </source>
</evidence>
<dbReference type="Gene3D" id="3.30.70.20">
    <property type="match status" value="1"/>
</dbReference>
<evidence type="ECO:0000256" key="5">
    <source>
        <dbReference type="ARBA" id="ARBA00023004"/>
    </source>
</evidence>
<protein>
    <recommendedName>
        <fullName evidence="2">Ferredoxin</fullName>
    </recommendedName>
</protein>
<dbReference type="PROSITE" id="PS51379">
    <property type="entry name" value="4FE4S_FER_2"/>
    <property type="match status" value="2"/>
</dbReference>
<comment type="function">
    <text evidence="1">Ferredoxins are iron-sulfur proteins that transfer electrons in a wide variety of metabolic reactions.</text>
</comment>
<dbReference type="Proteomes" id="UP000253034">
    <property type="component" value="Unassembled WGS sequence"/>
</dbReference>
<feature type="domain" description="4Fe-4S ferredoxin-type" evidence="7">
    <location>
        <begin position="314"/>
        <end position="343"/>
    </location>
</feature>
<dbReference type="GO" id="GO:0046872">
    <property type="term" value="F:metal ion binding"/>
    <property type="evidence" value="ECO:0007669"/>
    <property type="project" value="UniProtKB-KW"/>
</dbReference>
<evidence type="ECO:0000256" key="3">
    <source>
        <dbReference type="ARBA" id="ARBA00022485"/>
    </source>
</evidence>
<evidence type="ECO:0000256" key="2">
    <source>
        <dbReference type="ARBA" id="ARBA00013529"/>
    </source>
</evidence>
<evidence type="ECO:0000313" key="8">
    <source>
        <dbReference type="EMBL" id="RCX13241.1"/>
    </source>
</evidence>
<keyword evidence="6" id="KW-0411">Iron-sulfur</keyword>
<dbReference type="InterPro" id="IPR050157">
    <property type="entry name" value="PSI_iron-sulfur_center"/>
</dbReference>
<feature type="domain" description="4Fe-4S ferredoxin-type" evidence="7">
    <location>
        <begin position="344"/>
        <end position="372"/>
    </location>
</feature>
<dbReference type="RefSeq" id="WP_114298658.1">
    <property type="nucleotide sequence ID" value="NZ_QPJT01000018.1"/>
</dbReference>
<sequence length="381" mass="41509">MSKVSVEKCPDYEMGNMYRALKKTFDNLGGVEKYIRPGMRVALKPNLVMKKRPAEAATTHPSVVQALSSIIKEQGAKAIIVESPGGLYTKNALKGVYSACGIEEAALKSGAELNYDTAEAEVKNPEGVILKNLILIKPLMDADLIINLPKLKTHGQMVYTGAVKNMFGAVAGARKAEYHFRISEYKRFADALIDIFLGAKPALNIMDAVTGMEGNGPTAGNARNIGLVIAGEDAFSLDFAALNIIGADPFAVPLIAQAAQRGLCPKSLGEIDIVGEQISTVRISDFDIPQIESLRDIQFFNNKLFKGIMSYIKPRPVFNYALCVGCAECARNCPARIITMKNSKPRLDLSKCIRCFCCQELCPAKAVEIKRSPLLKFLIKK</sequence>
<dbReference type="Pfam" id="PF13237">
    <property type="entry name" value="Fer4_10"/>
    <property type="match status" value="1"/>
</dbReference>
<keyword evidence="4" id="KW-0479">Metal-binding</keyword>
<dbReference type="InterPro" id="IPR007160">
    <property type="entry name" value="DUF362"/>
</dbReference>
<comment type="caution">
    <text evidence="8">The sequence shown here is derived from an EMBL/GenBank/DDBJ whole genome shotgun (WGS) entry which is preliminary data.</text>
</comment>
<proteinExistence type="predicted"/>
<dbReference type="EMBL" id="QPJT01000018">
    <property type="protein sequence ID" value="RCX13241.1"/>
    <property type="molecule type" value="Genomic_DNA"/>
</dbReference>
<keyword evidence="5" id="KW-0408">Iron</keyword>
<name>A0A369AVL9_9FIRM</name>
<dbReference type="AlphaFoldDB" id="A0A369AVL9"/>
<gene>
    <name evidence="8" type="ORF">DFR58_11859</name>
</gene>
<reference evidence="8 9" key="1">
    <citation type="submission" date="2018-07" db="EMBL/GenBank/DDBJ databases">
        <title>Genomic Encyclopedia of Type Strains, Phase IV (KMG-IV): sequencing the most valuable type-strain genomes for metagenomic binning, comparative biology and taxonomic classification.</title>
        <authorList>
            <person name="Goeker M."/>
        </authorList>
    </citation>
    <scope>NUCLEOTIDE SEQUENCE [LARGE SCALE GENOMIC DNA]</scope>
    <source>
        <strain evidence="8 9">DSM 27016</strain>
    </source>
</reference>
<dbReference type="InterPro" id="IPR017896">
    <property type="entry name" value="4Fe4S_Fe-S-bd"/>
</dbReference>
<dbReference type="PANTHER" id="PTHR24960">
    <property type="entry name" value="PHOTOSYSTEM I IRON-SULFUR CENTER-RELATED"/>
    <property type="match status" value="1"/>
</dbReference>
<keyword evidence="3" id="KW-0004">4Fe-4S</keyword>
<evidence type="ECO:0000259" key="7">
    <source>
        <dbReference type="PROSITE" id="PS51379"/>
    </source>
</evidence>
<evidence type="ECO:0000256" key="4">
    <source>
        <dbReference type="ARBA" id="ARBA00022723"/>
    </source>
</evidence>
<dbReference type="OrthoDB" id="9807879at2"/>
<keyword evidence="9" id="KW-1185">Reference proteome</keyword>
<dbReference type="SUPFAM" id="SSF54862">
    <property type="entry name" value="4Fe-4S ferredoxins"/>
    <property type="match status" value="1"/>
</dbReference>
<dbReference type="GO" id="GO:0051539">
    <property type="term" value="F:4 iron, 4 sulfur cluster binding"/>
    <property type="evidence" value="ECO:0007669"/>
    <property type="project" value="UniProtKB-KW"/>
</dbReference>
<evidence type="ECO:0000313" key="9">
    <source>
        <dbReference type="Proteomes" id="UP000253034"/>
    </source>
</evidence>
<evidence type="ECO:0000256" key="6">
    <source>
        <dbReference type="ARBA" id="ARBA00023014"/>
    </source>
</evidence>
<dbReference type="Pfam" id="PF04015">
    <property type="entry name" value="DUF362"/>
    <property type="match status" value="1"/>
</dbReference>
<dbReference type="PROSITE" id="PS00198">
    <property type="entry name" value="4FE4S_FER_1"/>
    <property type="match status" value="1"/>
</dbReference>
<dbReference type="InterPro" id="IPR017900">
    <property type="entry name" value="4Fe4S_Fe_S_CS"/>
</dbReference>
<accession>A0A369AVL9</accession>
<dbReference type="PANTHER" id="PTHR24960:SF76">
    <property type="entry name" value="4FE-4S FERREDOXIN-TYPE DOMAIN-CONTAINING PROTEIN"/>
    <property type="match status" value="1"/>
</dbReference>